<protein>
    <submittedName>
        <fullName evidence="1">Uncharacterized protein</fullName>
    </submittedName>
</protein>
<dbReference type="RefSeq" id="WP_248269282.1">
    <property type="nucleotide sequence ID" value="NZ_CP096034.1"/>
</dbReference>
<gene>
    <name evidence="1" type="ORF">MY490_11300</name>
</gene>
<sequence length="71" mass="8598">MTNIWKQMTNEEKDELIAKEVLDFYSLLHGSRIEFYTWYKKHYKMGFCHYTTLIDLTFEIIGKLSEQGIKE</sequence>
<keyword evidence="2" id="KW-1185">Reference proteome</keyword>
<proteinExistence type="predicted"/>
<evidence type="ECO:0000313" key="2">
    <source>
        <dbReference type="Proteomes" id="UP000830639"/>
    </source>
</evidence>
<name>A0ABY4JU62_9BACI</name>
<dbReference type="EMBL" id="CP096034">
    <property type="protein sequence ID" value="UPM56378.1"/>
    <property type="molecule type" value="Genomic_DNA"/>
</dbReference>
<organism evidence="1 2">
    <name type="scientific">Gottfriedia acidiceleris</name>
    <dbReference type="NCBI Taxonomy" id="371036"/>
    <lineage>
        <taxon>Bacteria</taxon>
        <taxon>Bacillati</taxon>
        <taxon>Bacillota</taxon>
        <taxon>Bacilli</taxon>
        <taxon>Bacillales</taxon>
        <taxon>Bacillaceae</taxon>
        <taxon>Gottfriedia</taxon>
    </lineage>
</organism>
<dbReference type="Proteomes" id="UP000830639">
    <property type="component" value="Chromosome"/>
</dbReference>
<evidence type="ECO:0000313" key="1">
    <source>
        <dbReference type="EMBL" id="UPM56378.1"/>
    </source>
</evidence>
<reference evidence="1 2" key="1">
    <citation type="submission" date="2022-04" db="EMBL/GenBank/DDBJ databases">
        <title>Mechanism of arsenic methylation and mitigation arsenic toxicity by Bacillus sp. LH14 from an Arsenic-Contaminated Paddy Soil.</title>
        <authorList>
            <person name="Wang D."/>
        </authorList>
    </citation>
    <scope>NUCLEOTIDE SEQUENCE [LARGE SCALE GENOMIC DNA]</scope>
    <source>
        <strain evidence="1 2">LH14</strain>
    </source>
</reference>
<accession>A0ABY4JU62</accession>